<dbReference type="RefSeq" id="WP_009053085.1">
    <property type="nucleotide sequence ID" value="NZ_AJYA01000001.1"/>
</dbReference>
<dbReference type="Pfam" id="PF13411">
    <property type="entry name" value="MerR_1"/>
    <property type="match status" value="1"/>
</dbReference>
<accession>I5CAL5</accession>
<dbReference type="AlphaFoldDB" id="I5CAL5"/>
<organism evidence="3 4">
    <name type="scientific">Nitritalea halalkaliphila LW7</name>
    <dbReference type="NCBI Taxonomy" id="1189621"/>
    <lineage>
        <taxon>Bacteria</taxon>
        <taxon>Pseudomonadati</taxon>
        <taxon>Bacteroidota</taxon>
        <taxon>Cytophagia</taxon>
        <taxon>Cytophagales</taxon>
        <taxon>Cyclobacteriaceae</taxon>
        <taxon>Nitritalea</taxon>
    </lineage>
</organism>
<evidence type="ECO:0000313" key="4">
    <source>
        <dbReference type="Proteomes" id="UP000005551"/>
    </source>
</evidence>
<proteinExistence type="predicted"/>
<feature type="domain" description="HTH merR-type" evidence="2">
    <location>
        <begin position="12"/>
        <end position="82"/>
    </location>
</feature>
<dbReference type="PROSITE" id="PS50937">
    <property type="entry name" value="HTH_MERR_2"/>
    <property type="match status" value="1"/>
</dbReference>
<dbReference type="SMART" id="SM00422">
    <property type="entry name" value="HTH_MERR"/>
    <property type="match status" value="1"/>
</dbReference>
<dbReference type="SUPFAM" id="SSF46955">
    <property type="entry name" value="Putative DNA-binding domain"/>
    <property type="match status" value="1"/>
</dbReference>
<dbReference type="GO" id="GO:0003700">
    <property type="term" value="F:DNA-binding transcription factor activity"/>
    <property type="evidence" value="ECO:0007669"/>
    <property type="project" value="InterPro"/>
</dbReference>
<dbReference type="Proteomes" id="UP000005551">
    <property type="component" value="Unassembled WGS sequence"/>
</dbReference>
<dbReference type="InterPro" id="IPR009061">
    <property type="entry name" value="DNA-bd_dom_put_sf"/>
</dbReference>
<dbReference type="PANTHER" id="PTHR30204:SF15">
    <property type="entry name" value="BLL5018 PROTEIN"/>
    <property type="match status" value="1"/>
</dbReference>
<gene>
    <name evidence="3" type="ORF">A3SI_00295</name>
</gene>
<evidence type="ECO:0000256" key="1">
    <source>
        <dbReference type="ARBA" id="ARBA00023125"/>
    </source>
</evidence>
<dbReference type="PANTHER" id="PTHR30204">
    <property type="entry name" value="REDOX-CYCLING DRUG-SENSING TRANSCRIPTIONAL ACTIVATOR SOXR"/>
    <property type="match status" value="1"/>
</dbReference>
<sequence>MPYKEKDIEKKYFTIGEVAQLMGVSTSAIRYWEGEFSIIKPKKDRKGNRQFTKEDIEKLRFIHHLIKEKGYTIQGAQEVVKQQQNTFYDKAALIERLKAIKHFLHEIRQSLDQRTGG</sequence>
<dbReference type="OrthoDB" id="9810140at2"/>
<protein>
    <submittedName>
        <fullName evidence="3">Transcriptional regulator</fullName>
    </submittedName>
</protein>
<keyword evidence="1" id="KW-0238">DNA-binding</keyword>
<evidence type="ECO:0000313" key="3">
    <source>
        <dbReference type="EMBL" id="EIM78867.1"/>
    </source>
</evidence>
<dbReference type="InterPro" id="IPR047057">
    <property type="entry name" value="MerR_fam"/>
</dbReference>
<dbReference type="EMBL" id="AJYA01000001">
    <property type="protein sequence ID" value="EIM78867.1"/>
    <property type="molecule type" value="Genomic_DNA"/>
</dbReference>
<dbReference type="CDD" id="cd04765">
    <property type="entry name" value="HTH_MlrA-like_sg2"/>
    <property type="match status" value="1"/>
</dbReference>
<comment type="caution">
    <text evidence="3">The sequence shown here is derived from an EMBL/GenBank/DDBJ whole genome shotgun (WGS) entry which is preliminary data.</text>
</comment>
<reference evidence="3 4" key="1">
    <citation type="submission" date="2012-05" db="EMBL/GenBank/DDBJ databases">
        <title>Genome sequence of Nitritalea halalkaliphila LW7.</title>
        <authorList>
            <person name="Jangir P.K."/>
            <person name="Singh A."/>
            <person name="Shivaji S."/>
            <person name="Sharma R."/>
        </authorList>
    </citation>
    <scope>NUCLEOTIDE SEQUENCE [LARGE SCALE GENOMIC DNA]</scope>
    <source>
        <strain evidence="3 4">LW7</strain>
    </source>
</reference>
<dbReference type="STRING" id="1189621.A3SI_00295"/>
<name>I5CAL5_9BACT</name>
<keyword evidence="4" id="KW-1185">Reference proteome</keyword>
<dbReference type="GO" id="GO:0003677">
    <property type="term" value="F:DNA binding"/>
    <property type="evidence" value="ECO:0007669"/>
    <property type="project" value="UniProtKB-KW"/>
</dbReference>
<evidence type="ECO:0000259" key="2">
    <source>
        <dbReference type="PROSITE" id="PS50937"/>
    </source>
</evidence>
<dbReference type="InterPro" id="IPR000551">
    <property type="entry name" value="MerR-type_HTH_dom"/>
</dbReference>
<dbReference type="Gene3D" id="1.10.1660.10">
    <property type="match status" value="1"/>
</dbReference>